<dbReference type="InterPro" id="IPR009057">
    <property type="entry name" value="Homeodomain-like_sf"/>
</dbReference>
<protein>
    <submittedName>
        <fullName evidence="2">Transposase</fullName>
    </submittedName>
</protein>
<dbReference type="RefSeq" id="WP_081901127.1">
    <property type="nucleotide sequence ID" value="NZ_JQKF01000017.1"/>
</dbReference>
<name>A0A0D8FTM0_9ACTN</name>
<dbReference type="GeneID" id="78374027"/>
<dbReference type="GO" id="GO:0004803">
    <property type="term" value="F:transposase activity"/>
    <property type="evidence" value="ECO:0007669"/>
    <property type="project" value="InterPro"/>
</dbReference>
<dbReference type="Proteomes" id="UP000032336">
    <property type="component" value="Unassembled WGS sequence"/>
</dbReference>
<evidence type="ECO:0000313" key="3">
    <source>
        <dbReference type="Proteomes" id="UP000032336"/>
    </source>
</evidence>
<sequence length="53" mass="6030">MGEAEGQKTRKERTRRQFDNEFKKDAVRLFESGNSSLRQVAKDLGISKATLSN</sequence>
<comment type="caution">
    <text evidence="2">The sequence shown here is derived from an EMBL/GenBank/DDBJ whole genome shotgun (WGS) entry which is preliminary data.</text>
</comment>
<keyword evidence="3" id="KW-1185">Reference proteome</keyword>
<reference evidence="2 3" key="1">
    <citation type="submission" date="2015-01" db="EMBL/GenBank/DDBJ databases">
        <title>Draft genome of the acidophilic iron oxidizer Ferrimicrobium acidiphilum strain T23.</title>
        <authorList>
            <person name="Poehlein A."/>
            <person name="Eisen S."/>
            <person name="Schloemann M."/>
            <person name="Johnson B.D."/>
            <person name="Daniel R."/>
            <person name="Muehling M."/>
        </authorList>
    </citation>
    <scope>NUCLEOTIDE SEQUENCE [LARGE SCALE GENOMIC DNA]</scope>
    <source>
        <strain evidence="2 3">T23</strain>
    </source>
</reference>
<proteinExistence type="predicted"/>
<dbReference type="InterPro" id="IPR002514">
    <property type="entry name" value="Transposase_8"/>
</dbReference>
<dbReference type="EMBL" id="JXUW01000016">
    <property type="protein sequence ID" value="KJE76471.1"/>
    <property type="molecule type" value="Genomic_DNA"/>
</dbReference>
<dbReference type="AlphaFoldDB" id="A0A0D8FTM0"/>
<dbReference type="EMBL" id="JXUW01000022">
    <property type="protein sequence ID" value="KJE76056.1"/>
    <property type="molecule type" value="Genomic_DNA"/>
</dbReference>
<dbReference type="GO" id="GO:0003677">
    <property type="term" value="F:DNA binding"/>
    <property type="evidence" value="ECO:0007669"/>
    <property type="project" value="InterPro"/>
</dbReference>
<dbReference type="GO" id="GO:0006313">
    <property type="term" value="P:DNA transposition"/>
    <property type="evidence" value="ECO:0007669"/>
    <property type="project" value="InterPro"/>
</dbReference>
<evidence type="ECO:0000313" key="2">
    <source>
        <dbReference type="EMBL" id="KJE76471.1"/>
    </source>
</evidence>
<gene>
    <name evidence="2" type="ORF">FEAC_18330</name>
    <name evidence="1" type="ORF">FEAC_21470</name>
</gene>
<dbReference type="OrthoDB" id="52928at2"/>
<organism evidence="2 3">
    <name type="scientific">Ferrimicrobium acidiphilum DSM 19497</name>
    <dbReference type="NCBI Taxonomy" id="1121877"/>
    <lineage>
        <taxon>Bacteria</taxon>
        <taxon>Bacillati</taxon>
        <taxon>Actinomycetota</taxon>
        <taxon>Acidimicrobiia</taxon>
        <taxon>Acidimicrobiales</taxon>
        <taxon>Acidimicrobiaceae</taxon>
        <taxon>Ferrimicrobium</taxon>
    </lineage>
</organism>
<dbReference type="Pfam" id="PF01527">
    <property type="entry name" value="HTH_Tnp_1"/>
    <property type="match status" value="1"/>
</dbReference>
<accession>A0A0D8FTM0</accession>
<evidence type="ECO:0000313" key="1">
    <source>
        <dbReference type="EMBL" id="KJE76056.1"/>
    </source>
</evidence>
<dbReference type="SUPFAM" id="SSF46689">
    <property type="entry name" value="Homeodomain-like"/>
    <property type="match status" value="1"/>
</dbReference>
<dbReference type="Gene3D" id="1.10.10.60">
    <property type="entry name" value="Homeodomain-like"/>
    <property type="match status" value="1"/>
</dbReference>